<reference evidence="4 11" key="2">
    <citation type="journal article" date="2016" name="DNA Res.">
        <title>The complete genome sequencing of Prevotella intermedia strain OMA14 and a subsequent fine-scale, intra-species genomic comparison reveal an unusual amplification of conjugative and mobile transposons and identify a novel Prevotella-lineage-specific repeat.</title>
        <authorList>
            <person name="Naito M."/>
            <person name="Ogura Y."/>
            <person name="Itoh T."/>
            <person name="Shoji M."/>
            <person name="Okamoto M."/>
            <person name="Hayashi T."/>
            <person name="Nakayama K."/>
        </authorList>
    </citation>
    <scope>NUCLEOTIDE SEQUENCE [LARGE SCALE GENOMIC DNA]</scope>
    <source>
        <strain evidence="4 11">OMA14</strain>
    </source>
</reference>
<dbReference type="Proteomes" id="UP000067008">
    <property type="component" value="Chromosome 1"/>
</dbReference>
<evidence type="ECO:0000313" key="3">
    <source>
        <dbReference type="EMBL" id="BAR97090.1"/>
    </source>
</evidence>
<evidence type="ECO:0000313" key="8">
    <source>
        <dbReference type="EMBL" id="PJI26041.1"/>
    </source>
</evidence>
<dbReference type="Proteomes" id="UP000229323">
    <property type="component" value="Chromosome"/>
</dbReference>
<dbReference type="EMBL" id="PENG01000003">
    <property type="protein sequence ID" value="PJI26041.1"/>
    <property type="molecule type" value="Genomic_DNA"/>
</dbReference>
<evidence type="ECO:0000313" key="14">
    <source>
        <dbReference type="Proteomes" id="UP000229323"/>
    </source>
</evidence>
<evidence type="ECO:0000313" key="17">
    <source>
        <dbReference type="Proteomes" id="UP000230742"/>
    </source>
</evidence>
<evidence type="ECO:0000313" key="16">
    <source>
        <dbReference type="Proteomes" id="UP000230500"/>
    </source>
</evidence>
<accession>A0A0H5B7R8</accession>
<reference evidence="8 15" key="8">
    <citation type="submission" date="2017-11" db="EMBL/GenBank/DDBJ databases">
        <title>Genome sequencing of Prevotella intermedia KCOM 2832.</title>
        <authorList>
            <person name="Kook J.-K."/>
            <person name="Park S.-N."/>
            <person name="Lim Y.K."/>
        </authorList>
    </citation>
    <scope>NUCLEOTIDE SEQUENCE [LARGE SCALE GENOMIC DNA]</scope>
    <source>
        <strain evidence="8 15">KCOM 2832</strain>
    </source>
</reference>
<dbReference type="EMBL" id="PESN01000002">
    <property type="protein sequence ID" value="PIN27648.1"/>
    <property type="molecule type" value="Genomic_DNA"/>
</dbReference>
<reference evidence="7 13" key="4">
    <citation type="submission" date="2017-11" db="EMBL/GenBank/DDBJ databases">
        <title>Genome sequencing of Prevotella intermedia KCOM 1779.</title>
        <authorList>
            <person name="Kook J.-K."/>
            <person name="Park S.-N."/>
            <person name="Lim Y.K."/>
        </authorList>
    </citation>
    <scope>NUCLEOTIDE SEQUENCE [LARGE SCALE GENOMIC DNA]</scope>
    <source>
        <strain evidence="7 13">KCOM 1779</strain>
    </source>
</reference>
<proteinExistence type="predicted"/>
<dbReference type="Proteomes" id="UP000229884">
    <property type="component" value="Unassembled WGS sequence"/>
</dbReference>
<evidence type="ECO:0000313" key="13">
    <source>
        <dbReference type="Proteomes" id="UP000228641"/>
    </source>
</evidence>
<dbReference type="EMBL" id="AP014598">
    <property type="protein sequence ID" value="BAU19219.1"/>
    <property type="molecule type" value="Genomic_DNA"/>
</dbReference>
<evidence type="ECO:0000313" key="15">
    <source>
        <dbReference type="Proteomes" id="UP000229884"/>
    </source>
</evidence>
<evidence type="ECO:0000313" key="10">
    <source>
        <dbReference type="Proteomes" id="UP000067008"/>
    </source>
</evidence>
<reference evidence="1 17" key="5">
    <citation type="submission" date="2017-11" db="EMBL/GenBank/DDBJ databases">
        <title>Genome sequencing of Prevotella intermedia KCOM 1949.</title>
        <authorList>
            <person name="Kook J.-K."/>
            <person name="Park S.-N."/>
            <person name="Lim Y.K."/>
        </authorList>
    </citation>
    <scope>NUCLEOTIDE SEQUENCE [LARGE SCALE GENOMIC DNA]</scope>
    <source>
        <strain evidence="1 17">KCOM 1949</strain>
    </source>
</reference>
<dbReference type="EMBL" id="PENG01000002">
    <property type="protein sequence ID" value="PJI26065.1"/>
    <property type="molecule type" value="Genomic_DNA"/>
</dbReference>
<evidence type="ECO:0000313" key="11">
    <source>
        <dbReference type="Proteomes" id="UP000217431"/>
    </source>
</evidence>
<dbReference type="EMBL" id="AP014926">
    <property type="protein sequence ID" value="BAR97090.1"/>
    <property type="molecule type" value="Genomic_DNA"/>
</dbReference>
<dbReference type="AlphaFoldDB" id="A0A0H5B7R8"/>
<name>A0A0H5B7R8_PREIN</name>
<reference evidence="3 10" key="1">
    <citation type="submission" date="2015-07" db="EMBL/GenBank/DDBJ databases">
        <title>Complete genome sequence of Prevotella intermedia strain 17-2.</title>
        <authorList>
            <person name="Nambu T."/>
        </authorList>
    </citation>
    <scope>NUCLEOTIDE SEQUENCE [LARGE SCALE GENOMIC DNA]</scope>
    <source>
        <strain evidence="3 10">17-2</strain>
    </source>
</reference>
<dbReference type="OMA" id="FNGPWEV"/>
<dbReference type="Proteomes" id="UP000217431">
    <property type="component" value="Chromosome II"/>
</dbReference>
<dbReference type="Proteomes" id="UP000228641">
    <property type="component" value="Unassembled WGS sequence"/>
</dbReference>
<evidence type="ECO:0000313" key="4">
    <source>
        <dbReference type="EMBL" id="BAU19219.1"/>
    </source>
</evidence>
<dbReference type="GeneID" id="34517275"/>
<dbReference type="RefSeq" id="WP_014708518.1">
    <property type="nucleotide sequence ID" value="NZ_AP014598.1"/>
</dbReference>
<dbReference type="STRING" id="28131.BWX40_11505"/>
<reference evidence="5 12" key="3">
    <citation type="submission" date="2017-09" db="EMBL/GenBank/DDBJ databases">
        <title>Phase variable restriction modification systems are present in the genome sequences of periodontal pathogens Prevotella intermedia, Tannerella forsythia and Porphyromonas gingivalis.</title>
        <authorList>
            <person name="Haigh R.D."/>
            <person name="Crawford L."/>
            <person name="Ralph J."/>
            <person name="Wanford J."/>
            <person name="Vartoukian S.R."/>
            <person name="Hijazib K."/>
            <person name="Wade W."/>
            <person name="Oggioni M.R."/>
        </authorList>
    </citation>
    <scope>NUCLEOTIDE SEQUENCE [LARGE SCALE GENOMIC DNA]</scope>
    <source>
        <strain evidence="5 12">WW2834</strain>
    </source>
</reference>
<reference evidence="2 14" key="6">
    <citation type="submission" date="2017-11" db="EMBL/GenBank/DDBJ databases">
        <title>Genome sequencing of Prevotella intermedia KCOM 2033.</title>
        <authorList>
            <person name="Kook J.-K."/>
            <person name="Park S.-N."/>
            <person name="Lim Y.K."/>
        </authorList>
    </citation>
    <scope>NUCLEOTIDE SEQUENCE [LARGE SCALE GENOMIC DNA]</scope>
    <source>
        <strain evidence="2 14">KCOM 2033</strain>
    </source>
</reference>
<evidence type="ECO:0000313" key="2">
    <source>
        <dbReference type="EMBL" id="ATV52180.1"/>
    </source>
</evidence>
<gene>
    <name evidence="5" type="ORF">CLI71_11325</name>
    <name evidence="1" type="ORF">CTM46_10835</name>
    <name evidence="2" type="ORF">CTM50_03425</name>
    <name evidence="9" type="ORF">CTM58_09885</name>
    <name evidence="8" type="ORF">CTM58_13560</name>
    <name evidence="7" type="ORF">CUB97_10415</name>
    <name evidence="6" type="ORF">CUC04_09855</name>
    <name evidence="3" type="ORF">PI172_2362</name>
    <name evidence="4" type="ORF">PIOMA14_II_0715</name>
</gene>
<protein>
    <submittedName>
        <fullName evidence="5">Uncharacterized protein</fullName>
    </submittedName>
</protein>
<organism evidence="5 12">
    <name type="scientific">Prevotella intermedia</name>
    <dbReference type="NCBI Taxonomy" id="28131"/>
    <lineage>
        <taxon>Bacteria</taxon>
        <taxon>Pseudomonadati</taxon>
        <taxon>Bacteroidota</taxon>
        <taxon>Bacteroidia</taxon>
        <taxon>Bacteroidales</taxon>
        <taxon>Prevotellaceae</taxon>
        <taxon>Prevotella</taxon>
    </lineage>
</organism>
<sequence>MKLKEYFQAYEFEEIFPYIGLMYPKARNQRKAFQHAYDLLLDIKPVATKKYIHYQLMEDPDTNEMFFGADDSNFNGPWDVLLGKDVRIDPKVDLSKEEIVANCLLNTILIGRPPKQFESDYNFIRR</sequence>
<dbReference type="EMBL" id="PGGD01000002">
    <property type="protein sequence ID" value="PJE98782.1"/>
    <property type="molecule type" value="Genomic_DNA"/>
</dbReference>
<evidence type="ECO:0000313" key="5">
    <source>
        <dbReference type="EMBL" id="PDP58449.1"/>
    </source>
</evidence>
<dbReference type="PATRIC" id="fig|28131.4.peg.463"/>
<dbReference type="Proteomes" id="UP000219058">
    <property type="component" value="Unassembled WGS sequence"/>
</dbReference>
<evidence type="ECO:0000313" key="12">
    <source>
        <dbReference type="Proteomes" id="UP000219058"/>
    </source>
</evidence>
<evidence type="ECO:0000313" key="1">
    <source>
        <dbReference type="EMBL" id="ATV31995.1"/>
    </source>
</evidence>
<evidence type="ECO:0000313" key="6">
    <source>
        <dbReference type="EMBL" id="PIN27648.1"/>
    </source>
</evidence>
<reference evidence="6 16" key="7">
    <citation type="submission" date="2017-11" db="EMBL/GenBank/DDBJ databases">
        <title>Genome sequencing of Prevotella intermedia KCOM 2069.</title>
        <authorList>
            <person name="Kook J.-K."/>
            <person name="Park S.-N."/>
            <person name="Lim Y.K."/>
        </authorList>
    </citation>
    <scope>NUCLEOTIDE SEQUENCE [LARGE SCALE GENOMIC DNA]</scope>
    <source>
        <strain evidence="6 16">KCOM 2069</strain>
    </source>
</reference>
<evidence type="ECO:0000313" key="9">
    <source>
        <dbReference type="EMBL" id="PJI26065.1"/>
    </source>
</evidence>
<dbReference type="EMBL" id="CP024728">
    <property type="protein sequence ID" value="ATV31995.1"/>
    <property type="molecule type" value="Genomic_DNA"/>
</dbReference>
<evidence type="ECO:0000313" key="7">
    <source>
        <dbReference type="EMBL" id="PJE98782.1"/>
    </source>
</evidence>
<dbReference type="EMBL" id="CP024696">
    <property type="protein sequence ID" value="ATV52180.1"/>
    <property type="molecule type" value="Genomic_DNA"/>
</dbReference>
<dbReference type="Proteomes" id="UP000230742">
    <property type="component" value="Chromosome 2"/>
</dbReference>
<dbReference type="Proteomes" id="UP000230500">
    <property type="component" value="Unassembled WGS sequence"/>
</dbReference>
<dbReference type="EMBL" id="NSLY01000043">
    <property type="protein sequence ID" value="PDP58449.1"/>
    <property type="molecule type" value="Genomic_DNA"/>
</dbReference>